<dbReference type="AlphaFoldDB" id="A0A4R8IS44"/>
<comment type="caution">
    <text evidence="1">The sequence shown here is derived from an EMBL/GenBank/DDBJ whole genome shotgun (WGS) entry which is preliminary data.</text>
</comment>
<dbReference type="RefSeq" id="WP_134080433.1">
    <property type="nucleotide sequence ID" value="NZ_SOQX01000001.1"/>
</dbReference>
<accession>A0A4R8IS44</accession>
<dbReference type="Proteomes" id="UP000294914">
    <property type="component" value="Unassembled WGS sequence"/>
</dbReference>
<dbReference type="OrthoDB" id="5503776at2"/>
<reference evidence="1 2" key="1">
    <citation type="submission" date="2019-03" db="EMBL/GenBank/DDBJ databases">
        <title>Genomic Encyclopedia of Type Strains, Phase IV (KMG-IV): sequencing the most valuable type-strain genomes for metagenomic binning, comparative biology and taxonomic classification.</title>
        <authorList>
            <person name="Goeker M."/>
        </authorList>
    </citation>
    <scope>NUCLEOTIDE SEQUENCE [LARGE SCALE GENOMIC DNA]</scope>
    <source>
        <strain evidence="1 2">DSM 16326</strain>
    </source>
</reference>
<name>A0A4R8IS44_9GAMM</name>
<evidence type="ECO:0000313" key="2">
    <source>
        <dbReference type="Proteomes" id="UP000294914"/>
    </source>
</evidence>
<keyword evidence="2" id="KW-1185">Reference proteome</keyword>
<dbReference type="EMBL" id="SOQX01000001">
    <property type="protein sequence ID" value="TDY03862.1"/>
    <property type="molecule type" value="Genomic_DNA"/>
</dbReference>
<protein>
    <submittedName>
        <fullName evidence="1">Uncharacterized protein</fullName>
    </submittedName>
</protein>
<evidence type="ECO:0000313" key="1">
    <source>
        <dbReference type="EMBL" id="TDY03862.1"/>
    </source>
</evidence>
<sequence length="205" mass="24175">MTDLYCDPGFEQLLAQHFSLATLEQQPGTVYGLWPDLTLAYMNPAWFRFARDNQGEPAISWQWQRGRAVTEALPDVLHPFYVELYLRGLEQQDDRPLEHAYECSSPEQYRRFSMTLHNLGYGAGLLIINFERQVAQHRRIPRQGDPRSYVDDRGYLVQCSHCRCYRHNQQKNHWDWIPTWLATPPDNLTQTLCPDCFNHYYSFTG</sequence>
<gene>
    <name evidence="1" type="ORF">EDC23_0233</name>
</gene>
<proteinExistence type="predicted"/>
<organism evidence="1 2">
    <name type="scientific">Thiohalophilus thiocyanatoxydans</name>
    <dbReference type="NCBI Taxonomy" id="381308"/>
    <lineage>
        <taxon>Bacteria</taxon>
        <taxon>Pseudomonadati</taxon>
        <taxon>Pseudomonadota</taxon>
        <taxon>Gammaproteobacteria</taxon>
        <taxon>Thiohalomonadales</taxon>
        <taxon>Thiohalophilaceae</taxon>
        <taxon>Thiohalophilus</taxon>
    </lineage>
</organism>